<dbReference type="SUPFAM" id="SSF81790">
    <property type="entry name" value="Myosin phosphatase inhibitor 17kDa protein, CPI-17"/>
    <property type="match status" value="1"/>
</dbReference>
<evidence type="ECO:0000256" key="2">
    <source>
        <dbReference type="ARBA" id="ARBA00022553"/>
    </source>
</evidence>
<dbReference type="FunFam" id="1.10.150.220:FF:000001">
    <property type="entry name" value="Phosphatase 1, regulatory (Inhibitor) subunit 14C"/>
    <property type="match status" value="1"/>
</dbReference>
<keyword evidence="3" id="KW-0007">Acetylation</keyword>
<evidence type="ECO:0000256" key="6">
    <source>
        <dbReference type="SAM" id="Coils"/>
    </source>
</evidence>
<organism evidence="8 9">
    <name type="scientific">Sus scrofa</name>
    <name type="common">Pig</name>
    <dbReference type="NCBI Taxonomy" id="9823"/>
    <lineage>
        <taxon>Eukaryota</taxon>
        <taxon>Metazoa</taxon>
        <taxon>Chordata</taxon>
        <taxon>Craniata</taxon>
        <taxon>Vertebrata</taxon>
        <taxon>Euteleostomi</taxon>
        <taxon>Mammalia</taxon>
        <taxon>Eutheria</taxon>
        <taxon>Laurasiatheria</taxon>
        <taxon>Artiodactyla</taxon>
        <taxon>Suina</taxon>
        <taxon>Suidae</taxon>
        <taxon>Sus</taxon>
    </lineage>
</organism>
<dbReference type="PANTHER" id="PTHR16188:SF5">
    <property type="entry name" value="PROTEIN PHOSPHATASE 1 REGULATORY SUBUNIT 14B"/>
    <property type="match status" value="1"/>
</dbReference>
<dbReference type="Proteomes" id="UP000694726">
    <property type="component" value="Unplaced"/>
</dbReference>
<reference evidence="8" key="1">
    <citation type="submission" date="2025-08" db="UniProtKB">
        <authorList>
            <consortium name="Ensembl"/>
        </authorList>
    </citation>
    <scope>IDENTIFICATION</scope>
</reference>
<evidence type="ECO:0000313" key="8">
    <source>
        <dbReference type="Ensembl" id="ENSSSCP00015022181.1"/>
    </source>
</evidence>
<dbReference type="Gene3D" id="1.10.150.220">
    <property type="entry name" value="CPI-17"/>
    <property type="match status" value="1"/>
</dbReference>
<evidence type="ECO:0000256" key="7">
    <source>
        <dbReference type="SAM" id="MobiDB-lite"/>
    </source>
</evidence>
<comment type="subcellular location">
    <subcellularLocation>
        <location evidence="5">Membrane</location>
        <topology evidence="5">Peripheral membrane protein</topology>
    </subcellularLocation>
</comment>
<feature type="region of interest" description="Disordered" evidence="7">
    <location>
        <begin position="33"/>
        <end position="67"/>
    </location>
</feature>
<sequence length="331" mass="36492">MFITIFVLVPAPHFQLFTLQLVNTEVAGCGGPRPVKDTSPGGGRCKGVRRFPAPVPPRGRGRHAEPDPVNYISHNSFPAILAGGRWLPGVWTFESPGRHSSPPTQASFVGRCRTQTSRVSRDLGSSCRLLHSSTPGNPVHVSVRLCPQLAKSRSTQKSGAPTSLPWTSALCAMLTICPPFSDGPCFCFNEDSTVGTPQGCKSWYRKVKRGRKVKRSPPGAAGEGPGGADDEGPVRRQGKVTVKYDRKELRKRLNLEEWILEQLTRLYDCQEEEIPELEIDVDELLDMESDDTRAARVKELLVDCYKPTEAFISGLLDKIRGMQKLSTPQKK</sequence>
<keyword evidence="4 5" id="KW-0650">Protein phosphatase inhibitor</keyword>
<keyword evidence="6" id="KW-0175">Coiled coil</keyword>
<keyword evidence="5" id="KW-0472">Membrane</keyword>
<dbReference type="GO" id="GO:0005737">
    <property type="term" value="C:cytoplasm"/>
    <property type="evidence" value="ECO:0007669"/>
    <property type="project" value="InterPro"/>
</dbReference>
<keyword evidence="2 5" id="KW-0597">Phosphoprotein</keyword>
<dbReference type="GO" id="GO:0004864">
    <property type="term" value="F:protein phosphatase inhibitor activity"/>
    <property type="evidence" value="ECO:0007669"/>
    <property type="project" value="UniProtKB-UniRule"/>
</dbReference>
<name>A0A8D0NUP8_PIG</name>
<comment type="similarity">
    <text evidence="1 5">Belongs to the PP1 inhibitor family.</text>
</comment>
<feature type="region of interest" description="Disordered" evidence="7">
    <location>
        <begin position="211"/>
        <end position="238"/>
    </location>
</feature>
<evidence type="ECO:0000256" key="5">
    <source>
        <dbReference type="RuleBase" id="RU369059"/>
    </source>
</evidence>
<dbReference type="InterPro" id="IPR036658">
    <property type="entry name" value="CPI-17_sf"/>
</dbReference>
<protein>
    <recommendedName>
        <fullName evidence="5">Protein phosphatase 1 regulatory subunit 14</fullName>
    </recommendedName>
</protein>
<evidence type="ECO:0000256" key="4">
    <source>
        <dbReference type="ARBA" id="ARBA00023272"/>
    </source>
</evidence>
<accession>A0A8D0NUP8</accession>
<evidence type="ECO:0000256" key="1">
    <source>
        <dbReference type="ARBA" id="ARBA00005483"/>
    </source>
</evidence>
<evidence type="ECO:0000313" key="9">
    <source>
        <dbReference type="Proteomes" id="UP000694726"/>
    </source>
</evidence>
<dbReference type="InterPro" id="IPR008025">
    <property type="entry name" value="CPI-17"/>
</dbReference>
<dbReference type="AlphaFoldDB" id="A0A8D0NUP8"/>
<feature type="coiled-coil region" evidence="6">
    <location>
        <begin position="246"/>
        <end position="287"/>
    </location>
</feature>
<dbReference type="PANTHER" id="PTHR16188">
    <property type="entry name" value="PROTEIN PHOSPHATASE 1 INHIBITOR POTENTIATED BY PROTEIN KINASE C"/>
    <property type="match status" value="1"/>
</dbReference>
<dbReference type="Pfam" id="PF05361">
    <property type="entry name" value="PP1_inhibitor"/>
    <property type="match status" value="1"/>
</dbReference>
<dbReference type="GO" id="GO:0016020">
    <property type="term" value="C:membrane"/>
    <property type="evidence" value="ECO:0007669"/>
    <property type="project" value="UniProtKB-SubCell"/>
</dbReference>
<proteinExistence type="inferred from homology"/>
<evidence type="ECO:0000256" key="3">
    <source>
        <dbReference type="ARBA" id="ARBA00022990"/>
    </source>
</evidence>
<dbReference type="Ensembl" id="ENSSSCT00015055263.1">
    <property type="protein sequence ID" value="ENSSSCP00015022181.1"/>
    <property type="gene ID" value="ENSSSCG00015041252.1"/>
</dbReference>
<comment type="function">
    <text evidence="5">Inhibitor of PPP1CA.</text>
</comment>